<dbReference type="Gene3D" id="2.60.40.60">
    <property type="entry name" value="Cadherins"/>
    <property type="match status" value="1"/>
</dbReference>
<evidence type="ECO:0000259" key="2">
    <source>
        <dbReference type="PROSITE" id="PS50268"/>
    </source>
</evidence>
<dbReference type="SUPFAM" id="SSF49313">
    <property type="entry name" value="Cadherin-like"/>
    <property type="match status" value="1"/>
</dbReference>
<evidence type="ECO:0000313" key="3">
    <source>
        <dbReference type="EMBL" id="KZC14387.1"/>
    </source>
</evidence>
<reference evidence="3 4" key="1">
    <citation type="submission" date="2015-07" db="EMBL/GenBank/DDBJ databases">
        <title>The genome of Dufourea novaeangliae.</title>
        <authorList>
            <person name="Pan H."/>
            <person name="Kapheim K."/>
        </authorList>
    </citation>
    <scope>NUCLEOTIDE SEQUENCE [LARGE SCALE GENOMIC DNA]</scope>
    <source>
        <strain evidence="3">0120121106</strain>
        <tissue evidence="3">Whole body</tissue>
    </source>
</reference>
<name>A0A154PRM6_DUFNO</name>
<dbReference type="AlphaFoldDB" id="A0A154PRM6"/>
<keyword evidence="4" id="KW-1185">Reference proteome</keyword>
<dbReference type="GO" id="GO:0007156">
    <property type="term" value="P:homophilic cell adhesion via plasma membrane adhesion molecules"/>
    <property type="evidence" value="ECO:0007669"/>
    <property type="project" value="InterPro"/>
</dbReference>
<dbReference type="CDD" id="cd11304">
    <property type="entry name" value="Cadherin_repeat"/>
    <property type="match status" value="1"/>
</dbReference>
<organism evidence="3 4">
    <name type="scientific">Dufourea novaeangliae</name>
    <name type="common">Sweat bee</name>
    <dbReference type="NCBI Taxonomy" id="178035"/>
    <lineage>
        <taxon>Eukaryota</taxon>
        <taxon>Metazoa</taxon>
        <taxon>Ecdysozoa</taxon>
        <taxon>Arthropoda</taxon>
        <taxon>Hexapoda</taxon>
        <taxon>Insecta</taxon>
        <taxon>Pterygota</taxon>
        <taxon>Neoptera</taxon>
        <taxon>Endopterygota</taxon>
        <taxon>Hymenoptera</taxon>
        <taxon>Apocrita</taxon>
        <taxon>Aculeata</taxon>
        <taxon>Apoidea</taxon>
        <taxon>Anthophila</taxon>
        <taxon>Halictidae</taxon>
        <taxon>Rophitinae</taxon>
        <taxon>Dufourea</taxon>
    </lineage>
</organism>
<dbReference type="InterPro" id="IPR015919">
    <property type="entry name" value="Cadherin-like_sf"/>
</dbReference>
<dbReference type="GO" id="GO:0016020">
    <property type="term" value="C:membrane"/>
    <property type="evidence" value="ECO:0007669"/>
    <property type="project" value="InterPro"/>
</dbReference>
<dbReference type="GO" id="GO:0005509">
    <property type="term" value="F:calcium ion binding"/>
    <property type="evidence" value="ECO:0007669"/>
    <property type="project" value="UniProtKB-UniRule"/>
</dbReference>
<sequence>MPRPRNNIFLSGMVQIPIDTPCHAAGDDTLELRMLAFEERIEKRMTDFCHDSRTELDRRMTEFLEISRTEIQRRFDENQASANNVNEPPILESGGYPAGLPLQESTKVGTEVFVLKGHDPEGSPVKYGIQLTDHFVVNSRTGVITLAKPLNRESEQSMPLAHMPFQMDFFPALHNTTPKGFAASEPVNCRVKSGVSNP</sequence>
<gene>
    <name evidence="3" type="ORF">WN55_07017</name>
</gene>
<keyword evidence="1" id="KW-0106">Calcium</keyword>
<proteinExistence type="predicted"/>
<protein>
    <submittedName>
        <fullName evidence="3">Cadherin-87A</fullName>
    </submittedName>
</protein>
<dbReference type="PROSITE" id="PS50268">
    <property type="entry name" value="CADHERIN_2"/>
    <property type="match status" value="1"/>
</dbReference>
<evidence type="ECO:0000313" key="4">
    <source>
        <dbReference type="Proteomes" id="UP000076502"/>
    </source>
</evidence>
<dbReference type="STRING" id="178035.A0A154PRM6"/>
<evidence type="ECO:0000256" key="1">
    <source>
        <dbReference type="PROSITE-ProRule" id="PRU00043"/>
    </source>
</evidence>
<accession>A0A154PRM6</accession>
<dbReference type="Proteomes" id="UP000076502">
    <property type="component" value="Unassembled WGS sequence"/>
</dbReference>
<dbReference type="InterPro" id="IPR002126">
    <property type="entry name" value="Cadherin-like_dom"/>
</dbReference>
<dbReference type="EMBL" id="KQ435067">
    <property type="protein sequence ID" value="KZC14387.1"/>
    <property type="molecule type" value="Genomic_DNA"/>
</dbReference>
<feature type="domain" description="Cadherin" evidence="2">
    <location>
        <begin position="102"/>
        <end position="160"/>
    </location>
</feature>